<proteinExistence type="predicted"/>
<dbReference type="InterPro" id="IPR045177">
    <property type="entry name" value="FDM1-5/IDN2"/>
</dbReference>
<dbReference type="EMBL" id="CAXHTB010000024">
    <property type="protein sequence ID" value="CAL0332244.1"/>
    <property type="molecule type" value="Genomic_DNA"/>
</dbReference>
<evidence type="ECO:0000313" key="8">
    <source>
        <dbReference type="EMBL" id="CAL0332244.1"/>
    </source>
</evidence>
<evidence type="ECO:0000256" key="3">
    <source>
        <dbReference type="SAM" id="Coils"/>
    </source>
</evidence>
<dbReference type="InterPro" id="IPR005379">
    <property type="entry name" value="FDM1-5/IDN2_XH"/>
</dbReference>
<dbReference type="AlphaFoldDB" id="A0AAV1YFB1"/>
<dbReference type="Gene3D" id="3.30.70.2890">
    <property type="entry name" value="XS domain"/>
    <property type="match status" value="1"/>
</dbReference>
<evidence type="ECO:0000259" key="6">
    <source>
        <dbReference type="Pfam" id="PF03469"/>
    </source>
</evidence>
<dbReference type="GO" id="GO:0080188">
    <property type="term" value="P:gene silencing by siRNA-directed DNA methylation"/>
    <property type="evidence" value="ECO:0007669"/>
    <property type="project" value="InterPro"/>
</dbReference>
<reference evidence="8 9" key="1">
    <citation type="submission" date="2024-03" db="EMBL/GenBank/DDBJ databases">
        <authorList>
            <person name="Martinez-Hernandez J."/>
        </authorList>
    </citation>
    <scope>NUCLEOTIDE SEQUENCE [LARGE SCALE GENOMIC DNA]</scope>
</reference>
<dbReference type="PANTHER" id="PTHR21596">
    <property type="entry name" value="RIBONUCLEASE P SUBUNIT P38"/>
    <property type="match status" value="1"/>
</dbReference>
<feature type="domain" description="Zinc finger-XS" evidence="7">
    <location>
        <begin position="43"/>
        <end position="82"/>
    </location>
</feature>
<accession>A0AAV1YFB1</accession>
<feature type="domain" description="Factor of DNA methylation 1-5/IDN2" evidence="6">
    <location>
        <begin position="567"/>
        <end position="698"/>
    </location>
</feature>
<keyword evidence="9" id="KW-1185">Reference proteome</keyword>
<dbReference type="InterPro" id="IPR005381">
    <property type="entry name" value="Znf-XS_domain"/>
</dbReference>
<dbReference type="Pfam" id="PF03468">
    <property type="entry name" value="XS"/>
    <property type="match status" value="1"/>
</dbReference>
<dbReference type="Pfam" id="PF03470">
    <property type="entry name" value="zf-XS"/>
    <property type="match status" value="1"/>
</dbReference>
<comment type="caution">
    <text evidence="8">The sequence shown here is derived from an EMBL/GenBank/DDBJ whole genome shotgun (WGS) entry which is preliminary data.</text>
</comment>
<feature type="compositionally biased region" description="Basic and acidic residues" evidence="4">
    <location>
        <begin position="127"/>
        <end position="144"/>
    </location>
</feature>
<evidence type="ECO:0000259" key="5">
    <source>
        <dbReference type="Pfam" id="PF03468"/>
    </source>
</evidence>
<dbReference type="Pfam" id="PF03469">
    <property type="entry name" value="XH"/>
    <property type="match status" value="1"/>
</dbReference>
<dbReference type="Proteomes" id="UP001497480">
    <property type="component" value="Unassembled WGS sequence"/>
</dbReference>
<protein>
    <recommendedName>
        <fullName evidence="10">XH/XS domain-containing protein</fullName>
    </recommendedName>
</protein>
<evidence type="ECO:0008006" key="10">
    <source>
        <dbReference type="Google" id="ProtNLM"/>
    </source>
</evidence>
<evidence type="ECO:0000256" key="1">
    <source>
        <dbReference type="ARBA" id="ARBA00023054"/>
    </source>
</evidence>
<keyword evidence="1 3" id="KW-0175">Coiled coil</keyword>
<evidence type="ECO:0000256" key="4">
    <source>
        <dbReference type="SAM" id="MobiDB-lite"/>
    </source>
</evidence>
<feature type="coiled-coil region" evidence="3">
    <location>
        <begin position="453"/>
        <end position="559"/>
    </location>
</feature>
<evidence type="ECO:0000259" key="7">
    <source>
        <dbReference type="Pfam" id="PF03470"/>
    </source>
</evidence>
<feature type="domain" description="XS" evidence="5">
    <location>
        <begin position="186"/>
        <end position="297"/>
    </location>
</feature>
<feature type="region of interest" description="Disordered" evidence="4">
    <location>
        <begin position="97"/>
        <end position="163"/>
    </location>
</feature>
<sequence>MSGKSERMSVSELKQFEEYDDRYYKDLKRGYYKVKLSRSMYRCPFCPGKQDCHLNEILEHASRYARVSQSRGIKDRAKHSALKSYIKRHVDVEKKSELAASPKKLKSEPALLPKKLKPEPAFSPKKLKSEPELSPKKLKSEHAVSPKRLKSEPAMFQRNYKSEPRNYKAEPAVSPEKYKSESGVKDELFVWPWKSIVANIATKFENGRRVGESGSKLRDDFAAKGFHPLKVQPLWNHYGHSGFAIVEFSNDWDGFINCMNFERSFEMEHCSRRDYYNSRQQGGKLYGWVAREDDYNSKSIVGDHLRRTGDLKTVSGKEAEDKKKTSKLVSGLTNTLIMKKEKLELVRSKYDEINVSLNRVIDQKEEMIKSFNEEIKKMHQSDRDHLEKIFMDHEKAHMRLEGEKKELEDIEKTLMKREARNDNERKKLHSKKKNNEMAIMEQKKADEKMMLLAEEQKKKKEELHKKIHELQRQLDAKQALELEIEQMKGALQVMKHMEENVEEKKKIEALKLDLQDKEEDLEAVEELHNVLVSKGIKINDELQDARKELKKWIETQQRQARTIIGVKRMGELDEKPFVKAAKRKFKADEAGLEAMKSCSLWEDYVRDPQWHPFKVLTDKEGNSKEVLDEEDEKLKTLKDEFDDEVFNSVVTALKELNEYNPSGRYPVPELWNYKEGRKASLQESVGHLIRQWRASKRRK</sequence>
<evidence type="ECO:0000256" key="2">
    <source>
        <dbReference type="ARBA" id="ARBA00023158"/>
    </source>
</evidence>
<dbReference type="InterPro" id="IPR038588">
    <property type="entry name" value="XS_domain_sf"/>
</dbReference>
<feature type="coiled-coil region" evidence="3">
    <location>
        <begin position="354"/>
        <end position="427"/>
    </location>
</feature>
<gene>
    <name evidence="8" type="ORF">LLUT_LOCUS33304</name>
</gene>
<dbReference type="PANTHER" id="PTHR21596:SF23">
    <property type="entry name" value="FACTOR OF DNA METHYLATION 4"/>
    <property type="match status" value="1"/>
</dbReference>
<keyword evidence="2" id="KW-0943">RNA-mediated gene silencing</keyword>
<organism evidence="8 9">
    <name type="scientific">Lupinus luteus</name>
    <name type="common">European yellow lupine</name>
    <dbReference type="NCBI Taxonomy" id="3873"/>
    <lineage>
        <taxon>Eukaryota</taxon>
        <taxon>Viridiplantae</taxon>
        <taxon>Streptophyta</taxon>
        <taxon>Embryophyta</taxon>
        <taxon>Tracheophyta</taxon>
        <taxon>Spermatophyta</taxon>
        <taxon>Magnoliopsida</taxon>
        <taxon>eudicotyledons</taxon>
        <taxon>Gunneridae</taxon>
        <taxon>Pentapetalae</taxon>
        <taxon>rosids</taxon>
        <taxon>fabids</taxon>
        <taxon>Fabales</taxon>
        <taxon>Fabaceae</taxon>
        <taxon>Papilionoideae</taxon>
        <taxon>50 kb inversion clade</taxon>
        <taxon>genistoids sensu lato</taxon>
        <taxon>core genistoids</taxon>
        <taxon>Genisteae</taxon>
        <taxon>Lupinus</taxon>
    </lineage>
</organism>
<evidence type="ECO:0000313" key="9">
    <source>
        <dbReference type="Proteomes" id="UP001497480"/>
    </source>
</evidence>
<dbReference type="InterPro" id="IPR005380">
    <property type="entry name" value="XS_domain"/>
</dbReference>
<name>A0AAV1YFB1_LUPLU</name>